<protein>
    <recommendedName>
        <fullName evidence="2">FZ domain-containing protein</fullName>
    </recommendedName>
</protein>
<reference evidence="3 4" key="1">
    <citation type="submission" date="2016-07" db="EMBL/GenBank/DDBJ databases">
        <title>Pervasive Adenine N6-methylation of Active Genes in Fungi.</title>
        <authorList>
            <consortium name="DOE Joint Genome Institute"/>
            <person name="Mondo S.J."/>
            <person name="Dannebaum R.O."/>
            <person name="Kuo R.C."/>
            <person name="Labutti K."/>
            <person name="Haridas S."/>
            <person name="Kuo A."/>
            <person name="Salamov A."/>
            <person name="Ahrendt S.R."/>
            <person name="Lipzen A."/>
            <person name="Sullivan W."/>
            <person name="Andreopoulos W.B."/>
            <person name="Clum A."/>
            <person name="Lindquist E."/>
            <person name="Daum C."/>
            <person name="Ramamoorthy G.K."/>
            <person name="Gryganskyi A."/>
            <person name="Culley D."/>
            <person name="Magnuson J.K."/>
            <person name="James T.Y."/>
            <person name="O'Malley M.A."/>
            <person name="Stajich J.E."/>
            <person name="Spatafora J.W."/>
            <person name="Visel A."/>
            <person name="Grigoriev I.V."/>
        </authorList>
    </citation>
    <scope>NUCLEOTIDE SEQUENCE [LARGE SCALE GENOMIC DNA]</scope>
    <source>
        <strain evidence="3 4">JEL800</strain>
    </source>
</reference>
<dbReference type="Proteomes" id="UP000193642">
    <property type="component" value="Unassembled WGS sequence"/>
</dbReference>
<feature type="domain" description="FZ" evidence="2">
    <location>
        <begin position="2"/>
        <end position="135"/>
    </location>
</feature>
<evidence type="ECO:0000313" key="4">
    <source>
        <dbReference type="Proteomes" id="UP000193642"/>
    </source>
</evidence>
<gene>
    <name evidence="3" type="ORF">BCR33DRAFT_497084</name>
</gene>
<name>A0A1Y2CUX6_9FUNG</name>
<sequence>MAMAASCVPYIHGASSYCSQFIDYPVYIPQNYSIQMIEMAMKAKGMDMLFSLNHTVLYQSCVTSFVKLSCLSAYPSCANGIADPHVACKSMCLDTVSLCRPLFTMLGRVASLPNCDGNVSTLPVPYSSNASCIGHDSQKVAEVNASCPATLRPNPNYNPNTTSISIEGQNCIGSCCLPCHFRTISTPKIKLMSTLHSVIS</sequence>
<dbReference type="InterPro" id="IPR020067">
    <property type="entry name" value="Frizzled_dom"/>
</dbReference>
<dbReference type="EMBL" id="MCGO01000006">
    <property type="protein sequence ID" value="ORY50859.1"/>
    <property type="molecule type" value="Genomic_DNA"/>
</dbReference>
<evidence type="ECO:0000313" key="3">
    <source>
        <dbReference type="EMBL" id="ORY50859.1"/>
    </source>
</evidence>
<keyword evidence="1" id="KW-1015">Disulfide bond</keyword>
<dbReference type="Gene3D" id="1.10.2000.10">
    <property type="entry name" value="Frizzled cysteine-rich domain"/>
    <property type="match status" value="1"/>
</dbReference>
<comment type="caution">
    <text evidence="3">The sequence shown here is derived from an EMBL/GenBank/DDBJ whole genome shotgun (WGS) entry which is preliminary data.</text>
</comment>
<evidence type="ECO:0000259" key="2">
    <source>
        <dbReference type="PROSITE" id="PS50038"/>
    </source>
</evidence>
<dbReference type="AlphaFoldDB" id="A0A1Y2CUX6"/>
<dbReference type="PROSITE" id="PS50038">
    <property type="entry name" value="FZ"/>
    <property type="match status" value="1"/>
</dbReference>
<proteinExistence type="predicted"/>
<dbReference type="OrthoDB" id="2132896at2759"/>
<evidence type="ECO:0000256" key="1">
    <source>
        <dbReference type="ARBA" id="ARBA00023157"/>
    </source>
</evidence>
<keyword evidence="4" id="KW-1185">Reference proteome</keyword>
<accession>A0A1Y2CUX6</accession>
<dbReference type="SUPFAM" id="SSF63501">
    <property type="entry name" value="Frizzled cysteine-rich domain"/>
    <property type="match status" value="1"/>
</dbReference>
<dbReference type="InterPro" id="IPR036790">
    <property type="entry name" value="Frizzled_dom_sf"/>
</dbReference>
<organism evidence="3 4">
    <name type="scientific">Rhizoclosmatium globosum</name>
    <dbReference type="NCBI Taxonomy" id="329046"/>
    <lineage>
        <taxon>Eukaryota</taxon>
        <taxon>Fungi</taxon>
        <taxon>Fungi incertae sedis</taxon>
        <taxon>Chytridiomycota</taxon>
        <taxon>Chytridiomycota incertae sedis</taxon>
        <taxon>Chytridiomycetes</taxon>
        <taxon>Chytridiales</taxon>
        <taxon>Chytriomycetaceae</taxon>
        <taxon>Rhizoclosmatium</taxon>
    </lineage>
</organism>